<name>A0ABP0WSL0_9BRYO</name>
<dbReference type="SUPFAM" id="SSF52047">
    <property type="entry name" value="RNI-like"/>
    <property type="match status" value="3"/>
</dbReference>
<dbReference type="EMBL" id="OZ020098">
    <property type="protein sequence ID" value="CAK9269858.1"/>
    <property type="molecule type" value="Genomic_DNA"/>
</dbReference>
<organism evidence="2 3">
    <name type="scientific">Sphagnum jensenii</name>
    <dbReference type="NCBI Taxonomy" id="128206"/>
    <lineage>
        <taxon>Eukaryota</taxon>
        <taxon>Viridiplantae</taxon>
        <taxon>Streptophyta</taxon>
        <taxon>Embryophyta</taxon>
        <taxon>Bryophyta</taxon>
        <taxon>Sphagnophytina</taxon>
        <taxon>Sphagnopsida</taxon>
        <taxon>Sphagnales</taxon>
        <taxon>Sphagnaceae</taxon>
        <taxon>Sphagnum</taxon>
    </lineage>
</organism>
<reference evidence="2" key="1">
    <citation type="submission" date="2024-02" db="EMBL/GenBank/DDBJ databases">
        <authorList>
            <consortium name="ELIXIR-Norway"/>
            <consortium name="Elixir Norway"/>
        </authorList>
    </citation>
    <scope>NUCLEOTIDE SEQUENCE</scope>
</reference>
<dbReference type="Gene3D" id="3.80.10.10">
    <property type="entry name" value="Ribonuclease Inhibitor"/>
    <property type="match status" value="4"/>
</dbReference>
<evidence type="ECO:0000256" key="1">
    <source>
        <dbReference type="SAM" id="MobiDB-lite"/>
    </source>
</evidence>
<feature type="compositionally biased region" description="Gly residues" evidence="1">
    <location>
        <begin position="1504"/>
        <end position="1541"/>
    </location>
</feature>
<protein>
    <submittedName>
        <fullName evidence="2">Uncharacterized protein</fullName>
    </submittedName>
</protein>
<evidence type="ECO:0000313" key="2">
    <source>
        <dbReference type="EMBL" id="CAK9269858.1"/>
    </source>
</evidence>
<gene>
    <name evidence="2" type="ORF">CSSPJE1EN1_LOCUS15336</name>
</gene>
<evidence type="ECO:0000313" key="3">
    <source>
        <dbReference type="Proteomes" id="UP001497444"/>
    </source>
</evidence>
<dbReference type="InterPro" id="IPR032675">
    <property type="entry name" value="LRR_dom_sf"/>
</dbReference>
<proteinExistence type="predicted"/>
<feature type="region of interest" description="Disordered" evidence="1">
    <location>
        <begin position="1504"/>
        <end position="1560"/>
    </location>
</feature>
<dbReference type="PANTHER" id="PTHR47679:SF1">
    <property type="entry name" value="PROTEIN TORNADO 1"/>
    <property type="match status" value="1"/>
</dbReference>
<keyword evidence="3" id="KW-1185">Reference proteome</keyword>
<dbReference type="Proteomes" id="UP001497444">
    <property type="component" value="Chromosome 3"/>
</dbReference>
<sequence>MEFFLERVVPGAEGMVTDKVGANDLISALKVPSEIKTIRCSFLRSSMGPVWDEDIFKAIDAIGKCQKLEKLTIVGGLDPEYLNYWTLHRSQYFLNSIADSLGSMLAKNSTLEHLDLGDFPMSPTGIEELLRPLTGAQGQLPENRVTQNTTSIAHDRSQFCLRNDVLGTSTSAIGSVTLDIDDLVSTLNVPCAFSAIDCNFQLEGSYSVLDRKKRLEAIDAIGRCQSLKRLTISGKLDFEQVHRLCKSLPTSQVEYLELCISGLPYRGLTIICETLVVIPSFKHFKCIGESMKGSISAPFASMLAKNSTLEHLDLRDCSMNPDAIGALLEPLTGAEGQLPLNTSLKHISVPSVSEVNIGHEVAKAMARMLSSNKALTHLNLAGYVFSEPSDVCMVLESLRTNKTLQTLDLLGCLSHFEWDEYVFAEMLHFAQANPVLKSIEVSKAQFGEGHIEAMKAQLATNAIKRFGTNVEKLREKALHNPMKPQFLDEIEVPQEILECSSSDSLKIGLDNLEENRVTQNTTSIAHDCSQFCLRNDVLGTSTSSIDSVTLDIDDLVSTLNVPCAFSAIDCSFQLAGSYSALDRKKRLKAIDAIGLPYRGLTIICETLVVIPSFKHFKCIGESMKGSISAPFALMLAKNSTLEHLDLRDLSMSPYAIMALLEPLTGAEGQLPINTSLKHISVPSVSEANIGHKVAKAMARMLSSNKVLTHLNLAGYVFSEPSDVCMVLESLRTNETVQTLDFVGCLSYFEWDKDVFVQMLELTQANPSLKSIELSRAQFEEGHIEAIKAQLAANAIKRSGRNVENLREKALHNPMMPQFSVEIEVPQEILERRPSDSLEIGLDNLEENQVMQNTTSIANDRSQFCLRNDVLGTSTSSIDSVTLDIDDLLSRLNMPCAVSVIDCNFQLAGSYSALDRKKRLKAIDAIGRCQSLKRLTISGKLDFEQIHQLCKSLPTSQVEYLELCISGLPYRGLTIICETLVVIPSLKHLKFIYNTMNGSVGAIFGSMLAKNSTLEHLDLVACKWGQDGIEALLERLTSTSRQLPLNRSLKHLSINAAFKHGLECEDAKAMARMLSSNKTLTHLNLSADNRLNRDDVCWILSSLRTNETLQTLGLENCLCVGGSQVFTKLLELTQANPWLKSIELSGTQLEEEQKEAVRAQLAANAKHMSEANVETVREKAGIYPVTLQAPGEVEVLQETLAIRPSDPLEVGMDNLEECSTLTINMSSSIDAQDNNMKSQVVDDRINMATTMELSTTHILDLFHQACNSITKVLRIKQLPRINQQTDVGVHDNSAILQVLEKTSQQNPRGIIVAATIQADEQQIQLLFADACGMASTVGVGLDFATVYWTKRNEVFVEEKDEWLQLWTEAFTNGSSFHEPIIMHMPHDSNIITTKVDHIQTSEDICRDDVLGTLSACGEVLLLKLIVSFFMTREVFGKISKSQNCDSSMTTKGSDSTLPSVANDVEHEGFEYCNVVKKANMMGQTQLPKDLLGLLWNLVLKNGNTNGGGNGNGESNHGGGNGNGENNHGGGNGNGENNHGGGNDNNDDGDGEVDDVETPSPDLTLEGQCAIVDIIPHFGGYWVCPPDFVLREDLKHAQIEPRLCFTFSRSKGGNKKISTRLSARFDLNKATKHPEEDRFGWFQTHLKLSLESSGCLGAATLQHNEKALERLEAVQKHTHRVNSQLNSGALQFNAGLKAGVPAANGKVGVSKSTKTKSLLTETVVEIPNEQILGGFVPTNQTGASPTPHLAYDFDFPSCPTNLNDIDEENRKWYLRSGLCSTVTPMIEGTWDSLNKDVKSPYTFRAERHVCELTYESPPTRNQFITRILGMTKSKLPLTKQMQIEQVYELKLYVNHQMTHICNSRIILKENEKCDLMEVDKIEIAPCSSGSSSASANNV</sequence>
<dbReference type="PANTHER" id="PTHR47679">
    <property type="entry name" value="PROTEIN TORNADO 1"/>
    <property type="match status" value="1"/>
</dbReference>
<dbReference type="SMART" id="SM00368">
    <property type="entry name" value="LRR_RI"/>
    <property type="match status" value="6"/>
</dbReference>
<feature type="compositionally biased region" description="Acidic residues" evidence="1">
    <location>
        <begin position="1543"/>
        <end position="1555"/>
    </location>
</feature>
<accession>A0ABP0WSL0</accession>